<reference evidence="3" key="2">
    <citation type="submission" date="2020-04" db="EMBL/GenBank/DDBJ databases">
        <authorList>
            <consortium name="NCBI Genome Project"/>
        </authorList>
    </citation>
    <scope>NUCLEOTIDE SEQUENCE</scope>
    <source>
        <strain evidence="3">CBS 781.70</strain>
    </source>
</reference>
<gene>
    <name evidence="1 3" type="ORF">P152DRAFT_106160</name>
</gene>
<dbReference type="AlphaFoldDB" id="A0A6G1FXA9"/>
<dbReference type="GeneID" id="54414153"/>
<dbReference type="EMBL" id="ML975167">
    <property type="protein sequence ID" value="KAF1810259.1"/>
    <property type="molecule type" value="Genomic_DNA"/>
</dbReference>
<dbReference type="OrthoDB" id="5383967at2759"/>
<reference evidence="3" key="3">
    <citation type="submission" date="2025-04" db="UniProtKB">
        <authorList>
            <consortium name="RefSeq"/>
        </authorList>
    </citation>
    <scope>IDENTIFICATION</scope>
    <source>
        <strain evidence="3">CBS 781.70</strain>
    </source>
</reference>
<sequence length="210" mass="23277">MGDYFQDGSFVNGGSFPSIAQVESFSSNQLAARLVNSGWSTQKIYITRTETDNPNDKSGPNQGRYYSPEEKAVYYLYRYQEDGNIKGHVEQPWGLDKLRGAPYFITGEDIVKASVGAWRFAPTNYTYDQGIRQVIEMAISNQAVSPFKEGAGFSGTFTIPVCDTGKRNFNSQWTSPSKRVVSTGKLPCCCGPNYFTCVMQNAVQGYLEGP</sequence>
<evidence type="ECO:0000313" key="2">
    <source>
        <dbReference type="Proteomes" id="UP000504638"/>
    </source>
</evidence>
<keyword evidence="2" id="KW-1185">Reference proteome</keyword>
<evidence type="ECO:0000313" key="1">
    <source>
        <dbReference type="EMBL" id="KAF1810259.1"/>
    </source>
</evidence>
<dbReference type="Proteomes" id="UP000504638">
    <property type="component" value="Unplaced"/>
</dbReference>
<reference evidence="1 3" key="1">
    <citation type="submission" date="2020-01" db="EMBL/GenBank/DDBJ databases">
        <authorList>
            <consortium name="DOE Joint Genome Institute"/>
            <person name="Haridas S."/>
            <person name="Albert R."/>
            <person name="Binder M."/>
            <person name="Bloem J."/>
            <person name="Labutti K."/>
            <person name="Salamov A."/>
            <person name="Andreopoulos B."/>
            <person name="Baker S.E."/>
            <person name="Barry K."/>
            <person name="Bills G."/>
            <person name="Bluhm B.H."/>
            <person name="Cannon C."/>
            <person name="Castanera R."/>
            <person name="Culley D.E."/>
            <person name="Daum C."/>
            <person name="Ezra D."/>
            <person name="Gonzalez J.B."/>
            <person name="Henrissat B."/>
            <person name="Kuo A."/>
            <person name="Liang C."/>
            <person name="Lipzen A."/>
            <person name="Lutzoni F."/>
            <person name="Magnuson J."/>
            <person name="Mondo S."/>
            <person name="Nolan M."/>
            <person name="Ohm R."/>
            <person name="Pangilinan J."/>
            <person name="Park H.-J."/>
            <person name="Ramirez L."/>
            <person name="Alfaro M."/>
            <person name="Sun H."/>
            <person name="Tritt A."/>
            <person name="Yoshinaga Y."/>
            <person name="Zwiers L.-H."/>
            <person name="Turgeon B.G."/>
            <person name="Goodwin S.B."/>
            <person name="Spatafora J.W."/>
            <person name="Crous P.W."/>
            <person name="Grigoriev I.V."/>
        </authorList>
    </citation>
    <scope>NUCLEOTIDE SEQUENCE</scope>
    <source>
        <strain evidence="1 3">CBS 781.70</strain>
    </source>
</reference>
<proteinExistence type="predicted"/>
<accession>A0A6G1FXA9</accession>
<evidence type="ECO:0000313" key="3">
    <source>
        <dbReference type="RefSeq" id="XP_033531890.1"/>
    </source>
</evidence>
<organism evidence="1">
    <name type="scientific">Eremomyces bilateralis CBS 781.70</name>
    <dbReference type="NCBI Taxonomy" id="1392243"/>
    <lineage>
        <taxon>Eukaryota</taxon>
        <taxon>Fungi</taxon>
        <taxon>Dikarya</taxon>
        <taxon>Ascomycota</taxon>
        <taxon>Pezizomycotina</taxon>
        <taxon>Dothideomycetes</taxon>
        <taxon>Dothideomycetes incertae sedis</taxon>
        <taxon>Eremomycetales</taxon>
        <taxon>Eremomycetaceae</taxon>
        <taxon>Eremomyces</taxon>
    </lineage>
</organism>
<dbReference type="RefSeq" id="XP_033531890.1">
    <property type="nucleotide sequence ID" value="XM_033673583.1"/>
</dbReference>
<name>A0A6G1FXA9_9PEZI</name>
<protein>
    <submittedName>
        <fullName evidence="1 3">Uncharacterized protein</fullName>
    </submittedName>
</protein>